<keyword evidence="4" id="KW-1133">Transmembrane helix</keyword>
<geneLocation type="plasmid" evidence="6 7">
    <name>unnamed1</name>
</geneLocation>
<accession>A0A2K9NIU9</accession>
<evidence type="ECO:0000256" key="5">
    <source>
        <dbReference type="ARBA" id="ARBA00023136"/>
    </source>
</evidence>
<keyword evidence="5" id="KW-0472">Membrane</keyword>
<organism evidence="6 7">
    <name type="scientific">Niveispirillum cyanobacteriorum</name>
    <dbReference type="NCBI Taxonomy" id="1612173"/>
    <lineage>
        <taxon>Bacteria</taxon>
        <taxon>Pseudomonadati</taxon>
        <taxon>Pseudomonadota</taxon>
        <taxon>Alphaproteobacteria</taxon>
        <taxon>Rhodospirillales</taxon>
        <taxon>Azospirillaceae</taxon>
        <taxon>Niveispirillum</taxon>
    </lineage>
</organism>
<dbReference type="EMBL" id="CP025613">
    <property type="protein sequence ID" value="AUN33002.1"/>
    <property type="molecule type" value="Genomic_DNA"/>
</dbReference>
<dbReference type="PANTHER" id="PTHR47089">
    <property type="entry name" value="ABC TRANSPORTER, PERMEASE PROTEIN"/>
    <property type="match status" value="1"/>
</dbReference>
<keyword evidence="7" id="KW-1185">Reference proteome</keyword>
<reference evidence="6 7" key="1">
    <citation type="submission" date="2017-12" db="EMBL/GenBank/DDBJ databases">
        <title>Genomes of bacteria within cyanobacterial aggregates.</title>
        <authorList>
            <person name="Cai H."/>
        </authorList>
    </citation>
    <scope>NUCLEOTIDE SEQUENCE [LARGE SCALE GENOMIC DNA]</scope>
    <source>
        <strain evidence="6 7">TH16</strain>
        <plasmid evidence="6 7">unnamed1</plasmid>
    </source>
</reference>
<gene>
    <name evidence="6" type="ORF">C0V82_21545</name>
</gene>
<dbReference type="Proteomes" id="UP000234752">
    <property type="component" value="Plasmid unnamed1"/>
</dbReference>
<keyword evidence="2" id="KW-1003">Cell membrane</keyword>
<keyword evidence="3" id="KW-0812">Transmembrane</keyword>
<comment type="subcellular location">
    <subcellularLocation>
        <location evidence="1">Cell membrane</location>
        <topology evidence="1">Multi-pass membrane protein</topology>
    </subcellularLocation>
</comment>
<dbReference type="KEGG" id="ncb:C0V82_21545"/>
<dbReference type="CDD" id="cd06580">
    <property type="entry name" value="TM_PBP1_transp_TpRbsC_like"/>
    <property type="match status" value="1"/>
</dbReference>
<name>A0A2K9NIU9_9PROT</name>
<evidence type="ECO:0000313" key="7">
    <source>
        <dbReference type="Proteomes" id="UP000234752"/>
    </source>
</evidence>
<evidence type="ECO:0000256" key="2">
    <source>
        <dbReference type="ARBA" id="ARBA00022475"/>
    </source>
</evidence>
<evidence type="ECO:0000256" key="1">
    <source>
        <dbReference type="ARBA" id="ARBA00004651"/>
    </source>
</evidence>
<dbReference type="AlphaFoldDB" id="A0A2K9NIU9"/>
<dbReference type="InterPro" id="IPR001851">
    <property type="entry name" value="ABC_transp_permease"/>
</dbReference>
<evidence type="ECO:0000313" key="6">
    <source>
        <dbReference type="EMBL" id="AUN33002.1"/>
    </source>
</evidence>
<dbReference type="RefSeq" id="WP_102114527.1">
    <property type="nucleotide sequence ID" value="NZ_BMGN01000001.1"/>
</dbReference>
<evidence type="ECO:0000256" key="4">
    <source>
        <dbReference type="ARBA" id="ARBA00022989"/>
    </source>
</evidence>
<dbReference type="GO" id="GO:0022857">
    <property type="term" value="F:transmembrane transporter activity"/>
    <property type="evidence" value="ECO:0007669"/>
    <property type="project" value="InterPro"/>
</dbReference>
<dbReference type="OrthoDB" id="45037at2"/>
<sequence>MSAGAGSDNLPWWATGLLLPVVNVTLALLVSALVIFAIGEDPVGALGTMLRGAVGTGEGLGYTLYYATSLIFTALAVAIAFHGGLFNIGGEGQAYIGGLGVGLVLLALPGWPWWAALPLSVLGGAAFGALWAAIPGWLQAYRGSHIVITTIMFNFIASSLMVYLMVNVLIKPGQMSPESEAFSASLFLPMMADMMAAIGVEMSSSPLNFSLFLALLACVGVWAFIWHTRWGFALRATGANENAALYAGIDPKRVIVITMALSGALAGLLGVNELHGVQHRLMLNFPAGLGFTGIAVALMGRNHPAGIIPAALLFGALYQGGTELVFDYPTISRELVVVIQGVVILFAGALEHMFRPALVRLFSRRPAVAASKPAGA</sequence>
<evidence type="ECO:0000256" key="3">
    <source>
        <dbReference type="ARBA" id="ARBA00022692"/>
    </source>
</evidence>
<keyword evidence="6" id="KW-0614">Plasmid</keyword>
<proteinExistence type="predicted"/>
<dbReference type="PANTHER" id="PTHR47089:SF1">
    <property type="entry name" value="GUANOSINE ABC TRANSPORTER PERMEASE PROTEIN NUPP"/>
    <property type="match status" value="1"/>
</dbReference>
<dbReference type="GO" id="GO:0005886">
    <property type="term" value="C:plasma membrane"/>
    <property type="evidence" value="ECO:0007669"/>
    <property type="project" value="UniProtKB-SubCell"/>
</dbReference>
<protein>
    <submittedName>
        <fullName evidence="6">Sugar ABC transporter permease</fullName>
    </submittedName>
</protein>
<dbReference type="Pfam" id="PF02653">
    <property type="entry name" value="BPD_transp_2"/>
    <property type="match status" value="1"/>
</dbReference>